<reference evidence="2" key="1">
    <citation type="submission" date="2022-11" db="EMBL/GenBank/DDBJ databases">
        <title>Chromosome-level genome of Pogonophryne albipinna.</title>
        <authorList>
            <person name="Jo E."/>
        </authorList>
    </citation>
    <scope>NUCLEOTIDE SEQUENCE</scope>
    <source>
        <strain evidence="2">SGF0006</strain>
        <tissue evidence="2">Muscle</tissue>
    </source>
</reference>
<gene>
    <name evidence="2" type="ORF">JOQ06_021181</name>
</gene>
<name>A0AAD6BTC2_9TELE</name>
<sequence>MAREKLSVEERRRRNREYQRKRREKLNSDPEKKYAMQVEDRQRWKRRVQDKKVIQIDKMGDRAQRNLRKYWREAQKRSRQKRSCEGAVQEADTPPDSPQDQDILEYNARESRRQERERKERRTETKKMLSGSNIRNPKIKKALLFHNIIRRELKKNKQPPGPRRQKPALSVSSGKILKKYRLLYQIQQFGLTYKLMRGKEQPTKKPTFLQGITQTVQDFFLNSARLTTDKTDTITRNKIKQQRMIPTDSMINLHTDFLIRNSTVKLSYSSCCALKPFYVTAPKASDRKT</sequence>
<protein>
    <submittedName>
        <fullName evidence="2">Uncharacterized protein</fullName>
    </submittedName>
</protein>
<proteinExistence type="predicted"/>
<feature type="region of interest" description="Disordered" evidence="1">
    <location>
        <begin position="72"/>
        <end position="130"/>
    </location>
</feature>
<dbReference type="Proteomes" id="UP001219934">
    <property type="component" value="Unassembled WGS sequence"/>
</dbReference>
<dbReference type="EMBL" id="JAPTMU010000001">
    <property type="protein sequence ID" value="KAJ4949672.1"/>
    <property type="molecule type" value="Genomic_DNA"/>
</dbReference>
<feature type="compositionally biased region" description="Basic and acidic residues" evidence="1">
    <location>
        <begin position="1"/>
        <end position="18"/>
    </location>
</feature>
<evidence type="ECO:0000313" key="3">
    <source>
        <dbReference type="Proteomes" id="UP001219934"/>
    </source>
</evidence>
<feature type="region of interest" description="Disordered" evidence="1">
    <location>
        <begin position="1"/>
        <end position="49"/>
    </location>
</feature>
<feature type="non-terminal residue" evidence="2">
    <location>
        <position position="1"/>
    </location>
</feature>
<comment type="caution">
    <text evidence="2">The sequence shown here is derived from an EMBL/GenBank/DDBJ whole genome shotgun (WGS) entry which is preliminary data.</text>
</comment>
<keyword evidence="3" id="KW-1185">Reference proteome</keyword>
<feature type="compositionally biased region" description="Basic and acidic residues" evidence="1">
    <location>
        <begin position="107"/>
        <end position="127"/>
    </location>
</feature>
<evidence type="ECO:0000313" key="2">
    <source>
        <dbReference type="EMBL" id="KAJ4949672.1"/>
    </source>
</evidence>
<evidence type="ECO:0000256" key="1">
    <source>
        <dbReference type="SAM" id="MobiDB-lite"/>
    </source>
</evidence>
<organism evidence="2 3">
    <name type="scientific">Pogonophryne albipinna</name>
    <dbReference type="NCBI Taxonomy" id="1090488"/>
    <lineage>
        <taxon>Eukaryota</taxon>
        <taxon>Metazoa</taxon>
        <taxon>Chordata</taxon>
        <taxon>Craniata</taxon>
        <taxon>Vertebrata</taxon>
        <taxon>Euteleostomi</taxon>
        <taxon>Actinopterygii</taxon>
        <taxon>Neopterygii</taxon>
        <taxon>Teleostei</taxon>
        <taxon>Neoteleostei</taxon>
        <taxon>Acanthomorphata</taxon>
        <taxon>Eupercaria</taxon>
        <taxon>Perciformes</taxon>
        <taxon>Notothenioidei</taxon>
        <taxon>Pogonophryne</taxon>
    </lineage>
</organism>
<accession>A0AAD6BTC2</accession>
<dbReference type="AlphaFoldDB" id="A0AAD6BTC2"/>
<feature type="compositionally biased region" description="Basic and acidic residues" evidence="1">
    <location>
        <begin position="25"/>
        <end position="42"/>
    </location>
</feature>